<keyword evidence="8" id="KW-1185">Reference proteome</keyword>
<keyword evidence="7" id="KW-0614">Plasmid</keyword>
<reference evidence="7" key="1">
    <citation type="submission" date="2022-10" db="EMBL/GenBank/DDBJ databases">
        <title>Rhodococcus sp.75.</title>
        <authorList>
            <person name="Sun M."/>
        </authorList>
    </citation>
    <scope>NUCLEOTIDE SEQUENCE</scope>
    <source>
        <strain evidence="7">75</strain>
        <plasmid evidence="7">unnamed2</plasmid>
    </source>
</reference>
<evidence type="ECO:0000256" key="2">
    <source>
        <dbReference type="ARBA" id="ARBA00022692"/>
    </source>
</evidence>
<evidence type="ECO:0000256" key="5">
    <source>
        <dbReference type="SAM" id="MobiDB-lite"/>
    </source>
</evidence>
<feature type="transmembrane region" description="Helical" evidence="6">
    <location>
        <begin position="238"/>
        <end position="260"/>
    </location>
</feature>
<evidence type="ECO:0000313" key="8">
    <source>
        <dbReference type="Proteomes" id="UP001164965"/>
    </source>
</evidence>
<dbReference type="EMBL" id="CP110617">
    <property type="protein sequence ID" value="UZJ26981.1"/>
    <property type="molecule type" value="Genomic_DNA"/>
</dbReference>
<evidence type="ECO:0000256" key="3">
    <source>
        <dbReference type="ARBA" id="ARBA00022989"/>
    </source>
</evidence>
<gene>
    <name evidence="7" type="ORF">RHODO2019_19040</name>
</gene>
<sequence>MGQPGAAQTNRLSADPGERPEPEVEEAFDRLVGQGPERLVRPLLPLVATGLLGGIDVGVGVLAYLVVEHDTGSALLGSLAFTVGFVALLMAGSELFTENFLVPVVAVVAKEGTILQLLRLWVVSLAANLLTGLGMAAMIVYALPDVQDTAIAAGAHYAELGITVRSFLLAVLAGAVITLLTRMQNATDNLGIKIVPAIMLSFVLVAAKLFHCVLDSILMFAGLLTGRAPYSWANWASALGWSATGNIIGGLLLVTGIRLLRVQHRVAEERHQS</sequence>
<dbReference type="PANTHER" id="PTHR30520">
    <property type="entry name" value="FORMATE TRANSPORTER-RELATED"/>
    <property type="match status" value="1"/>
</dbReference>
<feature type="region of interest" description="Disordered" evidence="5">
    <location>
        <begin position="1"/>
        <end position="21"/>
    </location>
</feature>
<accession>A0ABY6P6R9</accession>
<dbReference type="Gene3D" id="1.20.1080.10">
    <property type="entry name" value="Glycerol uptake facilitator protein"/>
    <property type="match status" value="1"/>
</dbReference>
<evidence type="ECO:0000256" key="1">
    <source>
        <dbReference type="ARBA" id="ARBA00004141"/>
    </source>
</evidence>
<name>A0ABY6P6R9_9NOCA</name>
<geneLocation type="plasmid" evidence="7 8">
    <name>unnamed2</name>
</geneLocation>
<feature type="transmembrane region" description="Helical" evidence="6">
    <location>
        <begin position="120"/>
        <end position="142"/>
    </location>
</feature>
<feature type="transmembrane region" description="Helical" evidence="6">
    <location>
        <begin position="43"/>
        <end position="67"/>
    </location>
</feature>
<keyword evidence="3 6" id="KW-1133">Transmembrane helix</keyword>
<evidence type="ECO:0000256" key="6">
    <source>
        <dbReference type="SAM" id="Phobius"/>
    </source>
</evidence>
<comment type="subcellular location">
    <subcellularLocation>
        <location evidence="1">Membrane</location>
        <topology evidence="1">Multi-pass membrane protein</topology>
    </subcellularLocation>
</comment>
<feature type="transmembrane region" description="Helical" evidence="6">
    <location>
        <begin position="194"/>
        <end position="218"/>
    </location>
</feature>
<evidence type="ECO:0000313" key="7">
    <source>
        <dbReference type="EMBL" id="UZJ26981.1"/>
    </source>
</evidence>
<keyword evidence="4 6" id="KW-0472">Membrane</keyword>
<feature type="transmembrane region" description="Helical" evidence="6">
    <location>
        <begin position="162"/>
        <end position="182"/>
    </location>
</feature>
<protein>
    <submittedName>
        <fullName evidence="7">Formate/nitrite transporter family protein</fullName>
    </submittedName>
</protein>
<dbReference type="InterPro" id="IPR023271">
    <property type="entry name" value="Aquaporin-like"/>
</dbReference>
<dbReference type="Proteomes" id="UP001164965">
    <property type="component" value="Plasmid unnamed2"/>
</dbReference>
<dbReference type="InterPro" id="IPR000292">
    <property type="entry name" value="For/NO2_transpt"/>
</dbReference>
<dbReference type="RefSeq" id="WP_265385085.1">
    <property type="nucleotide sequence ID" value="NZ_CP110617.1"/>
</dbReference>
<dbReference type="Pfam" id="PF01226">
    <property type="entry name" value="Form_Nir_trans"/>
    <property type="match status" value="1"/>
</dbReference>
<organism evidence="7 8">
    <name type="scientific">Rhodococcus antarcticus</name>
    <dbReference type="NCBI Taxonomy" id="2987751"/>
    <lineage>
        <taxon>Bacteria</taxon>
        <taxon>Bacillati</taxon>
        <taxon>Actinomycetota</taxon>
        <taxon>Actinomycetes</taxon>
        <taxon>Mycobacteriales</taxon>
        <taxon>Nocardiaceae</taxon>
        <taxon>Rhodococcus</taxon>
    </lineage>
</organism>
<feature type="compositionally biased region" description="Polar residues" evidence="5">
    <location>
        <begin position="1"/>
        <end position="12"/>
    </location>
</feature>
<proteinExistence type="predicted"/>
<keyword evidence="2 6" id="KW-0812">Transmembrane</keyword>
<evidence type="ECO:0000256" key="4">
    <source>
        <dbReference type="ARBA" id="ARBA00023136"/>
    </source>
</evidence>
<dbReference type="PANTHER" id="PTHR30520:SF2">
    <property type="entry name" value="INNER MEMBRANE PROTEIN YFDC"/>
    <property type="match status" value="1"/>
</dbReference>